<evidence type="ECO:0000256" key="2">
    <source>
        <dbReference type="ARBA" id="ARBA00022516"/>
    </source>
</evidence>
<dbReference type="NCBIfam" id="TIGR00023">
    <property type="entry name" value="glycerol-3-phosphate 1-O-acyltransferase PlsY"/>
    <property type="match status" value="1"/>
</dbReference>
<comment type="subunit">
    <text evidence="10">Probably interacts with PlsX.</text>
</comment>
<evidence type="ECO:0000256" key="10">
    <source>
        <dbReference type="HAMAP-Rule" id="MF_01043"/>
    </source>
</evidence>
<comment type="function">
    <text evidence="10">Catalyzes the transfer of an acyl group from acyl-phosphate (acyl-PO(4)) to glycerol-3-phosphate (G3P) to form lysophosphatidic acid (LPA). This enzyme utilizes acyl-phosphate as fatty acyl donor, but not acyl-CoA or acyl-ACP.</text>
</comment>
<dbReference type="Proteomes" id="UP000250003">
    <property type="component" value="Chromosome"/>
</dbReference>
<dbReference type="RefSeq" id="WP_111919878.1">
    <property type="nucleotide sequence ID" value="NZ_CAUWHR010000002.1"/>
</dbReference>
<keyword evidence="4 10" id="KW-0812">Transmembrane</keyword>
<dbReference type="OrthoDB" id="9777124at2"/>
<keyword evidence="9 10" id="KW-1208">Phospholipid metabolism</keyword>
<dbReference type="GO" id="GO:0008654">
    <property type="term" value="P:phospholipid biosynthetic process"/>
    <property type="evidence" value="ECO:0007669"/>
    <property type="project" value="UniProtKB-UniRule"/>
</dbReference>
<evidence type="ECO:0000256" key="6">
    <source>
        <dbReference type="ARBA" id="ARBA00023098"/>
    </source>
</evidence>
<dbReference type="EC" id="2.3.1.275" evidence="10"/>
<evidence type="ECO:0000256" key="7">
    <source>
        <dbReference type="ARBA" id="ARBA00023136"/>
    </source>
</evidence>
<keyword evidence="12" id="KW-1185">Reference proteome</keyword>
<feature type="transmembrane region" description="Helical" evidence="10">
    <location>
        <begin position="149"/>
        <end position="168"/>
    </location>
</feature>
<evidence type="ECO:0000256" key="4">
    <source>
        <dbReference type="ARBA" id="ARBA00022692"/>
    </source>
</evidence>
<gene>
    <name evidence="10 11" type="primary">plsY</name>
    <name evidence="11" type="ORF">DQQ01_09770</name>
</gene>
<evidence type="ECO:0000256" key="8">
    <source>
        <dbReference type="ARBA" id="ARBA00023209"/>
    </source>
</evidence>
<dbReference type="Pfam" id="PF02660">
    <property type="entry name" value="G3P_acyltransf"/>
    <property type="match status" value="1"/>
</dbReference>
<keyword evidence="6 10" id="KW-0443">Lipid metabolism</keyword>
<keyword evidence="5 10" id="KW-1133">Transmembrane helix</keyword>
<dbReference type="SMART" id="SM01207">
    <property type="entry name" value="G3P_acyltransf"/>
    <property type="match status" value="1"/>
</dbReference>
<keyword evidence="1 10" id="KW-1003">Cell membrane</keyword>
<dbReference type="UniPathway" id="UPA00085"/>
<feature type="transmembrane region" description="Helical" evidence="10">
    <location>
        <begin position="174"/>
        <end position="191"/>
    </location>
</feature>
<dbReference type="KEGG" id="blau:DQQ01_09770"/>
<accession>A0A2Z4UC19</accession>
<dbReference type="AlphaFoldDB" id="A0A2Z4UC19"/>
<feature type="transmembrane region" description="Helical" evidence="10">
    <location>
        <begin position="52"/>
        <end position="71"/>
    </location>
</feature>
<evidence type="ECO:0000256" key="1">
    <source>
        <dbReference type="ARBA" id="ARBA00022475"/>
    </source>
</evidence>
<keyword evidence="3 10" id="KW-0808">Transferase</keyword>
<dbReference type="GO" id="GO:0005886">
    <property type="term" value="C:plasma membrane"/>
    <property type="evidence" value="ECO:0007669"/>
    <property type="project" value="UniProtKB-SubCell"/>
</dbReference>
<comment type="pathway">
    <text evidence="10">Lipid metabolism; phospholipid metabolism.</text>
</comment>
<keyword evidence="7 10" id="KW-0472">Membrane</keyword>
<dbReference type="HAMAP" id="MF_01043">
    <property type="entry name" value="PlsY"/>
    <property type="match status" value="1"/>
</dbReference>
<keyword evidence="11" id="KW-0012">Acyltransferase</keyword>
<comment type="similarity">
    <text evidence="10">Belongs to the PlsY family.</text>
</comment>
<keyword evidence="8 10" id="KW-0594">Phospholipid biosynthesis</keyword>
<dbReference type="PANTHER" id="PTHR30309:SF0">
    <property type="entry name" value="GLYCEROL-3-PHOSPHATE ACYLTRANSFERASE-RELATED"/>
    <property type="match status" value="1"/>
</dbReference>
<dbReference type="EMBL" id="CP030280">
    <property type="protein sequence ID" value="AWY98389.1"/>
    <property type="molecule type" value="Genomic_DNA"/>
</dbReference>
<dbReference type="GO" id="GO:0043772">
    <property type="term" value="F:acyl-phosphate glycerol-3-phosphate acyltransferase activity"/>
    <property type="evidence" value="ECO:0007669"/>
    <property type="project" value="UniProtKB-UniRule"/>
</dbReference>
<reference evidence="12" key="1">
    <citation type="submission" date="2018-06" db="EMBL/GenBank/DDBJ databases">
        <title>Description of Blautia argi sp. nov., a new anaerobic isolated from dog feces.</title>
        <authorList>
            <person name="Chang Y.-H."/>
            <person name="Paek J."/>
            <person name="Shin Y."/>
        </authorList>
    </citation>
    <scope>NUCLEOTIDE SEQUENCE [LARGE SCALE GENOMIC DNA]</scope>
    <source>
        <strain evidence="12">KCTC 15426</strain>
    </source>
</reference>
<feature type="transmembrane region" description="Helical" evidence="10">
    <location>
        <begin position="124"/>
        <end position="144"/>
    </location>
</feature>
<evidence type="ECO:0000256" key="5">
    <source>
        <dbReference type="ARBA" id="ARBA00022989"/>
    </source>
</evidence>
<dbReference type="InterPro" id="IPR003811">
    <property type="entry name" value="G3P_acylTferase_PlsY"/>
</dbReference>
<organism evidence="11 12">
    <name type="scientific">Blautia argi</name>
    <dbReference type="NCBI Taxonomy" id="1912897"/>
    <lineage>
        <taxon>Bacteria</taxon>
        <taxon>Bacillati</taxon>
        <taxon>Bacillota</taxon>
        <taxon>Clostridia</taxon>
        <taxon>Lachnospirales</taxon>
        <taxon>Lachnospiraceae</taxon>
        <taxon>Blautia</taxon>
    </lineage>
</organism>
<comment type="catalytic activity">
    <reaction evidence="10">
        <text>an acyl phosphate + sn-glycerol 3-phosphate = a 1-acyl-sn-glycero-3-phosphate + phosphate</text>
        <dbReference type="Rhea" id="RHEA:34075"/>
        <dbReference type="ChEBI" id="CHEBI:43474"/>
        <dbReference type="ChEBI" id="CHEBI:57597"/>
        <dbReference type="ChEBI" id="CHEBI:57970"/>
        <dbReference type="ChEBI" id="CHEBI:59918"/>
        <dbReference type="EC" id="2.3.1.275"/>
    </reaction>
</comment>
<evidence type="ECO:0000313" key="12">
    <source>
        <dbReference type="Proteomes" id="UP000250003"/>
    </source>
</evidence>
<keyword evidence="2 10" id="KW-0444">Lipid biosynthesis</keyword>
<dbReference type="PANTHER" id="PTHR30309">
    <property type="entry name" value="INNER MEMBRANE PROTEIN YGIH"/>
    <property type="match status" value="1"/>
</dbReference>
<proteinExistence type="inferred from homology"/>
<evidence type="ECO:0000313" key="11">
    <source>
        <dbReference type="EMBL" id="AWY98389.1"/>
    </source>
</evidence>
<evidence type="ECO:0000256" key="9">
    <source>
        <dbReference type="ARBA" id="ARBA00023264"/>
    </source>
</evidence>
<name>A0A2Z4UC19_9FIRM</name>
<sequence length="214" mass="23539">MLLRMICLAVGYVCGLFQTSYIYGKKQGIDIREHGSGNAGSTNALRTMGKKAGALTLLGDCLKCVAAIWMIRLIFASHAGEDLLLLELYAGAGCILGHNFPFYLKFKGGKGIAASVGLLLAFDWRLFLVCAVLFFAAFFLTHYVSLGSLLGYLGFVVALVIFGQMGTYNCTQSALYEMYAIAVGLMILAYWRHRQNIVRLLHGNENKIFLGKKR</sequence>
<evidence type="ECO:0000256" key="3">
    <source>
        <dbReference type="ARBA" id="ARBA00022679"/>
    </source>
</evidence>
<feature type="transmembrane region" description="Helical" evidence="10">
    <location>
        <begin position="83"/>
        <end position="104"/>
    </location>
</feature>
<comment type="subcellular location">
    <subcellularLocation>
        <location evidence="10">Cell membrane</location>
        <topology evidence="10">Multi-pass membrane protein</topology>
    </subcellularLocation>
</comment>
<protein>
    <recommendedName>
        <fullName evidence="10">Glycerol-3-phosphate acyltransferase</fullName>
    </recommendedName>
    <alternativeName>
        <fullName evidence="10">Acyl-PO4 G3P acyltransferase</fullName>
    </alternativeName>
    <alternativeName>
        <fullName evidence="10">Acyl-phosphate--glycerol-3-phosphate acyltransferase</fullName>
    </alternativeName>
    <alternativeName>
        <fullName evidence="10">G3P acyltransferase</fullName>
        <shortName evidence="10">GPAT</shortName>
        <ecNumber evidence="10">2.3.1.275</ecNumber>
    </alternativeName>
    <alternativeName>
        <fullName evidence="10">Lysophosphatidic acid synthase</fullName>
        <shortName evidence="10">LPA synthase</shortName>
    </alternativeName>
</protein>